<evidence type="ECO:0000256" key="2">
    <source>
        <dbReference type="SAM" id="MobiDB-lite"/>
    </source>
</evidence>
<proteinExistence type="inferred from homology"/>
<feature type="compositionally biased region" description="Polar residues" evidence="2">
    <location>
        <begin position="34"/>
        <end position="43"/>
    </location>
</feature>
<evidence type="ECO:0000313" key="3">
    <source>
        <dbReference type="EMBL" id="PMD34827.1"/>
    </source>
</evidence>
<sequence>MSAPSGPAHRSVANIRSPTSANPGAPASPHTPLRNISSAFGSPSSLRAEEDTVILELGSRYLRAGFAGDAVPKAIIDFGPEEQRRAGDYSRWELGYKRERREEKSWGETHELWRPDLRGLDLGLVGDKIDRAVRDAFTKYLLIDSRPRRMSLVLPSALPLPLLSAVLNTLFTNFQPPTISLMSAPVLSTVAAGLRSALIVDVGWAETVVTGVYEFREVQCTRSVRATKLFGEAMFRLLADDLDPTRSEKESSEKNVGTKKNTLPTLEECEEIASRMAWCKPGKYVETRKLSRGLTPVKEEDELKVSMRSLNVSGDPDAGSMVSIPLSSTNPPQSVLLPFSKLAEPCETALFATGTSAEDLDDEELPLHLLVYRSLLHLPVDVRSICMSRIVFVGGGTLIPGLRKRVLDEVANLIDEQKWDPVRGKAVDQYRSNPKLQRTKPRQPGPTEILEAQGVMETPIPSAALVEQEHDPIEEQLKKEAAKGKPLAEFGHLRAVDSLGAWSGGSLLSQLKVPAISMVEREQWLQHGAAGASKATDINVVAAHRQSMGPGAFKSGDRSSFTLGLWG</sequence>
<name>A0A2J6R8I6_HYAVF</name>
<dbReference type="Proteomes" id="UP000235786">
    <property type="component" value="Unassembled WGS sequence"/>
</dbReference>
<dbReference type="Gene3D" id="3.90.640.10">
    <property type="entry name" value="Actin, Chain A, domain 4"/>
    <property type="match status" value="1"/>
</dbReference>
<dbReference type="OrthoDB" id="337660at2759"/>
<feature type="region of interest" description="Disordered" evidence="2">
    <location>
        <begin position="1"/>
        <end position="43"/>
    </location>
</feature>
<accession>A0A2J6R8I6</accession>
<dbReference type="Pfam" id="PF00022">
    <property type="entry name" value="Actin"/>
    <property type="match status" value="1"/>
</dbReference>
<dbReference type="PANTHER" id="PTHR11937">
    <property type="entry name" value="ACTIN"/>
    <property type="match status" value="1"/>
</dbReference>
<dbReference type="EMBL" id="KZ613953">
    <property type="protein sequence ID" value="PMD34827.1"/>
    <property type="molecule type" value="Genomic_DNA"/>
</dbReference>
<protein>
    <submittedName>
        <fullName evidence="3">Actin-like ATPase domain-containing protein</fullName>
    </submittedName>
</protein>
<gene>
    <name evidence="3" type="ORF">L207DRAFT_557238</name>
</gene>
<keyword evidence="4" id="KW-1185">Reference proteome</keyword>
<comment type="similarity">
    <text evidence="1">Belongs to the actin family.</text>
</comment>
<dbReference type="STRING" id="1149755.A0A2J6R8I6"/>
<evidence type="ECO:0000256" key="1">
    <source>
        <dbReference type="RuleBase" id="RU000487"/>
    </source>
</evidence>
<dbReference type="Gene3D" id="3.30.420.40">
    <property type="match status" value="2"/>
</dbReference>
<dbReference type="AlphaFoldDB" id="A0A2J6R8I6"/>
<dbReference type="InterPro" id="IPR043129">
    <property type="entry name" value="ATPase_NBD"/>
</dbReference>
<evidence type="ECO:0000313" key="4">
    <source>
        <dbReference type="Proteomes" id="UP000235786"/>
    </source>
</evidence>
<organism evidence="3 4">
    <name type="scientific">Hyaloscypha variabilis (strain UAMH 11265 / GT02V1 / F)</name>
    <name type="common">Meliniomyces variabilis</name>
    <dbReference type="NCBI Taxonomy" id="1149755"/>
    <lineage>
        <taxon>Eukaryota</taxon>
        <taxon>Fungi</taxon>
        <taxon>Dikarya</taxon>
        <taxon>Ascomycota</taxon>
        <taxon>Pezizomycotina</taxon>
        <taxon>Leotiomycetes</taxon>
        <taxon>Helotiales</taxon>
        <taxon>Hyaloscyphaceae</taxon>
        <taxon>Hyaloscypha</taxon>
        <taxon>Hyaloscypha variabilis</taxon>
    </lineage>
</organism>
<dbReference type="InterPro" id="IPR004000">
    <property type="entry name" value="Actin"/>
</dbReference>
<reference evidence="3 4" key="1">
    <citation type="submission" date="2016-04" db="EMBL/GenBank/DDBJ databases">
        <title>A degradative enzymes factory behind the ericoid mycorrhizal symbiosis.</title>
        <authorList>
            <consortium name="DOE Joint Genome Institute"/>
            <person name="Martino E."/>
            <person name="Morin E."/>
            <person name="Grelet G."/>
            <person name="Kuo A."/>
            <person name="Kohler A."/>
            <person name="Daghino S."/>
            <person name="Barry K."/>
            <person name="Choi C."/>
            <person name="Cichocki N."/>
            <person name="Clum A."/>
            <person name="Copeland A."/>
            <person name="Hainaut M."/>
            <person name="Haridas S."/>
            <person name="Labutti K."/>
            <person name="Lindquist E."/>
            <person name="Lipzen A."/>
            <person name="Khouja H.-R."/>
            <person name="Murat C."/>
            <person name="Ohm R."/>
            <person name="Olson A."/>
            <person name="Spatafora J."/>
            <person name="Veneault-Fourrey C."/>
            <person name="Henrissat B."/>
            <person name="Grigoriev I."/>
            <person name="Martin F."/>
            <person name="Perotto S."/>
        </authorList>
    </citation>
    <scope>NUCLEOTIDE SEQUENCE [LARGE SCALE GENOMIC DNA]</scope>
    <source>
        <strain evidence="3 4">F</strain>
    </source>
</reference>
<dbReference type="SUPFAM" id="SSF53067">
    <property type="entry name" value="Actin-like ATPase domain"/>
    <property type="match status" value="2"/>
</dbReference>
<dbReference type="SMART" id="SM00268">
    <property type="entry name" value="ACTIN"/>
    <property type="match status" value="1"/>
</dbReference>